<accession>A0ABU9Y0M3</accession>
<dbReference type="Gene3D" id="2.40.128.130">
    <property type="entry name" value="Autotransporter beta-domain"/>
    <property type="match status" value="1"/>
</dbReference>
<dbReference type="InterPro" id="IPR005546">
    <property type="entry name" value="Autotransporte_beta"/>
</dbReference>
<organism evidence="3 4">
    <name type="scientific">Sphingomonas oligophenolica</name>
    <dbReference type="NCBI Taxonomy" id="301154"/>
    <lineage>
        <taxon>Bacteria</taxon>
        <taxon>Pseudomonadati</taxon>
        <taxon>Pseudomonadota</taxon>
        <taxon>Alphaproteobacteria</taxon>
        <taxon>Sphingomonadales</taxon>
        <taxon>Sphingomonadaceae</taxon>
        <taxon>Sphingomonas</taxon>
    </lineage>
</organism>
<comment type="caution">
    <text evidence="3">The sequence shown here is derived from an EMBL/GenBank/DDBJ whole genome shotgun (WGS) entry which is preliminary data.</text>
</comment>
<keyword evidence="1" id="KW-0732">Signal</keyword>
<evidence type="ECO:0000259" key="2">
    <source>
        <dbReference type="PROSITE" id="PS51208"/>
    </source>
</evidence>
<feature type="chain" id="PRO_5045885222" evidence="1">
    <location>
        <begin position="42"/>
        <end position="963"/>
    </location>
</feature>
<protein>
    <submittedName>
        <fullName evidence="3">Autotransporter domain-containing protein</fullName>
    </submittedName>
</protein>
<keyword evidence="4" id="KW-1185">Reference proteome</keyword>
<feature type="signal peptide" evidence="1">
    <location>
        <begin position="1"/>
        <end position="41"/>
    </location>
</feature>
<evidence type="ECO:0000313" key="4">
    <source>
        <dbReference type="Proteomes" id="UP001419910"/>
    </source>
</evidence>
<reference evidence="3 4" key="1">
    <citation type="submission" date="2024-05" db="EMBL/GenBank/DDBJ databases">
        <authorList>
            <person name="Liu Q."/>
            <person name="Xin Y.-H."/>
        </authorList>
    </citation>
    <scope>NUCLEOTIDE SEQUENCE [LARGE SCALE GENOMIC DNA]</scope>
    <source>
        <strain evidence="3 4">CGMCC 1.10181</strain>
    </source>
</reference>
<name>A0ABU9Y0M3_9SPHN</name>
<dbReference type="InterPro" id="IPR011050">
    <property type="entry name" value="Pectin_lyase_fold/virulence"/>
</dbReference>
<dbReference type="InterPro" id="IPR012332">
    <property type="entry name" value="Autotransporter_pectin_lyase_C"/>
</dbReference>
<dbReference type="EMBL" id="JBDIME010000004">
    <property type="protein sequence ID" value="MEN2789351.1"/>
    <property type="molecule type" value="Genomic_DNA"/>
</dbReference>
<dbReference type="SUPFAM" id="SSF103515">
    <property type="entry name" value="Autotransporter"/>
    <property type="match status" value="1"/>
</dbReference>
<dbReference type="RefSeq" id="WP_343887347.1">
    <property type="nucleotide sequence ID" value="NZ_BAAAEH010000002.1"/>
</dbReference>
<dbReference type="Proteomes" id="UP001419910">
    <property type="component" value="Unassembled WGS sequence"/>
</dbReference>
<dbReference type="InterPro" id="IPR004899">
    <property type="entry name" value="Pertactin_central"/>
</dbReference>
<dbReference type="SUPFAM" id="SSF51126">
    <property type="entry name" value="Pectin lyase-like"/>
    <property type="match status" value="1"/>
</dbReference>
<dbReference type="Pfam" id="PF03212">
    <property type="entry name" value="Pertactin"/>
    <property type="match status" value="1"/>
</dbReference>
<sequence length="963" mass="94510">MIVSHRSVRAFTSSHGARARLLISSGLGALAMVAATQPAFAQDECGGAAAGTVTCVAANNPYANGVTYVAPPADLTIVLNPDTVIDTTGGLNPGVRAVATTQSLTLQGSPTSTITTSADGAFGALLTTTSGDIAATTGDITTTGVGAVGASAVSGTGNVLVNVGSIGTGGAGSTGVLAQTGGTGSATVTGGTISTTGAGATGAIVNAAGGAATANLASVKTRGLGADGILVTSTDGIASTTSTRVQTAGDNARGIVATGAQGANVTYNTVSTLGAGSTGISIPAGPIASATATVTGTGPITTAGANADAINVNATDAVTVATTGTIATTGAGSRGVVANGGGAVNVTTNGVTTTGAASTGVVATSTGGSVRVLLAGANNSATSDGVTVVAATDAVVNLAAGGTLTGGANGATITSGTSTKVNNAGTLGGASYALVANGGAVTLNNSGTINGRIALSDNADVVTNSGIFNATAVSLYGAGNDQFTNSGTYLANANADFGAGTDSFTNSGTFTVLGHAATAGTITMAGLETFNNSGLVDLRNGHVGDVLVLPGTYSGGGAAALGLDVIPGGAGVNTDQLRIGGAATGSTQVGLTILGTNAAVLGTAATLVQAGAGSSANAFTLANGNVDQGLIQYGIVYNPTTFAYNLVGAPGVGVYRAAIFGEAVRNLWLQSGDAWTGHMRELRDNIAANGTGGAGGRVWAQALGQVEQRTSSRTVTNFGITNQVNLGYKQDYFGGQMGVDFGSGGFAFGITGGYLNSNLNFANSADRMNFDDVNGGVYANYSAGGFFLNALAKYDHYWGSNNSLTGRYSRDLQGSVYGGKAEIGFRLGTTLFIEPAASVSYTHTDMDDFTVASGTFGFDQQDGVRGKGGARIGYVADIGPAKVSFYAGGNYVHEFKGRDQVAFVSGGQTVLFSNDRIRDYGEGTLGMNIGSDQGKISGFFEGRYADGGDYEGYGGRAGVRLRF</sequence>
<feature type="domain" description="Autotransporter" evidence="2">
    <location>
        <begin position="691"/>
        <end position="963"/>
    </location>
</feature>
<proteinExistence type="predicted"/>
<evidence type="ECO:0000256" key="1">
    <source>
        <dbReference type="SAM" id="SignalP"/>
    </source>
</evidence>
<dbReference type="SMART" id="SM00869">
    <property type="entry name" value="Autotransporter"/>
    <property type="match status" value="1"/>
</dbReference>
<dbReference type="InterPro" id="IPR036709">
    <property type="entry name" value="Autotransporte_beta_dom_sf"/>
</dbReference>
<gene>
    <name evidence="3" type="ORF">ABC974_06935</name>
</gene>
<dbReference type="Pfam" id="PF03797">
    <property type="entry name" value="Autotransporter"/>
    <property type="match status" value="1"/>
</dbReference>
<dbReference type="Gene3D" id="2.160.20.20">
    <property type="match status" value="1"/>
</dbReference>
<dbReference type="PROSITE" id="PS51208">
    <property type="entry name" value="AUTOTRANSPORTER"/>
    <property type="match status" value="1"/>
</dbReference>
<evidence type="ECO:0000313" key="3">
    <source>
        <dbReference type="EMBL" id="MEN2789351.1"/>
    </source>
</evidence>